<proteinExistence type="predicted"/>
<dbReference type="AlphaFoldDB" id="A0A4R6G3Q8"/>
<sequence>MWDMILTISKDRQHYAKISLQRDYDVAVAQARDFVRRFPESEGFRVTLYRYRNDGEPIAFQDIAKV</sequence>
<keyword evidence="2" id="KW-1185">Reference proteome</keyword>
<name>A0A4R6G3Q8_9BURK</name>
<comment type="caution">
    <text evidence="1">The sequence shown here is derived from an EMBL/GenBank/DDBJ whole genome shotgun (WGS) entry which is preliminary data.</text>
</comment>
<dbReference type="EMBL" id="SNWF01000006">
    <property type="protein sequence ID" value="TDN88997.1"/>
    <property type="molecule type" value="Genomic_DNA"/>
</dbReference>
<dbReference type="Proteomes" id="UP000294737">
    <property type="component" value="Unassembled WGS sequence"/>
</dbReference>
<protein>
    <submittedName>
        <fullName evidence="1">Uncharacterized protein</fullName>
    </submittedName>
</protein>
<evidence type="ECO:0000313" key="1">
    <source>
        <dbReference type="EMBL" id="TDN88997.1"/>
    </source>
</evidence>
<evidence type="ECO:0000313" key="2">
    <source>
        <dbReference type="Proteomes" id="UP000294737"/>
    </source>
</evidence>
<organism evidence="1 2">
    <name type="scientific">Herminiimonas fonticola</name>
    <dbReference type="NCBI Taxonomy" id="303380"/>
    <lineage>
        <taxon>Bacteria</taxon>
        <taxon>Pseudomonadati</taxon>
        <taxon>Pseudomonadota</taxon>
        <taxon>Betaproteobacteria</taxon>
        <taxon>Burkholderiales</taxon>
        <taxon>Oxalobacteraceae</taxon>
        <taxon>Herminiimonas</taxon>
    </lineage>
</organism>
<gene>
    <name evidence="1" type="ORF">EV677_2585</name>
</gene>
<accession>A0A4R6G3Q8</accession>
<reference evidence="1 2" key="1">
    <citation type="submission" date="2019-03" db="EMBL/GenBank/DDBJ databases">
        <title>Genomic Encyclopedia of Type Strains, Phase IV (KMG-IV): sequencing the most valuable type-strain genomes for metagenomic binning, comparative biology and taxonomic classification.</title>
        <authorList>
            <person name="Goeker M."/>
        </authorList>
    </citation>
    <scope>NUCLEOTIDE SEQUENCE [LARGE SCALE GENOMIC DNA]</scope>
    <source>
        <strain evidence="1 2">DSM 18555</strain>
    </source>
</reference>